<evidence type="ECO:0000256" key="5">
    <source>
        <dbReference type="ARBA" id="ARBA00023098"/>
    </source>
</evidence>
<dbReference type="UniPathway" id="UPA00360"/>
<gene>
    <name evidence="8" type="primary">acpP</name>
    <name evidence="10" type="ORF">FIV34_16300</name>
</gene>
<evidence type="ECO:0000256" key="3">
    <source>
        <dbReference type="ARBA" id="ARBA00022553"/>
    </source>
</evidence>
<dbReference type="InterPro" id="IPR003231">
    <property type="entry name" value="ACP"/>
</dbReference>
<evidence type="ECO:0000256" key="8">
    <source>
        <dbReference type="HAMAP-Rule" id="MF_01217"/>
    </source>
</evidence>
<dbReference type="KEGG" id="lpy:FIV34_16300"/>
<dbReference type="GO" id="GO:0000036">
    <property type="term" value="F:acyl carrier activity"/>
    <property type="evidence" value="ECO:0007669"/>
    <property type="project" value="UniProtKB-UniRule"/>
</dbReference>
<dbReference type="AlphaFoldDB" id="A0A4Y5Z8I4"/>
<comment type="subcellular location">
    <subcellularLocation>
        <location evidence="8">Cytoplasm</location>
    </subcellularLocation>
</comment>
<keyword evidence="3 8" id="KW-0597">Phosphoprotein</keyword>
<dbReference type="InterPro" id="IPR006162">
    <property type="entry name" value="Ppantetheine_attach_site"/>
</dbReference>
<dbReference type="GO" id="GO:0009245">
    <property type="term" value="P:lipid A biosynthetic process"/>
    <property type="evidence" value="ECO:0007669"/>
    <property type="project" value="TreeGrafter"/>
</dbReference>
<dbReference type="SUPFAM" id="SSF47336">
    <property type="entry name" value="ACP-like"/>
    <property type="match status" value="1"/>
</dbReference>
<feature type="modified residue" description="O-(pantetheine 4'-phosphoryl)serine" evidence="8">
    <location>
        <position position="37"/>
    </location>
</feature>
<dbReference type="GO" id="GO:0000035">
    <property type="term" value="F:acyl binding"/>
    <property type="evidence" value="ECO:0007669"/>
    <property type="project" value="TreeGrafter"/>
</dbReference>
<dbReference type="RefSeq" id="WP_139984580.1">
    <property type="nucleotide sequence ID" value="NZ_CP041046.1"/>
</dbReference>
<evidence type="ECO:0000256" key="2">
    <source>
        <dbReference type="ARBA" id="ARBA00022516"/>
    </source>
</evidence>
<organism evidence="10 11">
    <name type="scientific">Luteibacter pinisoli</name>
    <dbReference type="NCBI Taxonomy" id="2589080"/>
    <lineage>
        <taxon>Bacteria</taxon>
        <taxon>Pseudomonadati</taxon>
        <taxon>Pseudomonadota</taxon>
        <taxon>Gammaproteobacteria</taxon>
        <taxon>Lysobacterales</taxon>
        <taxon>Rhodanobacteraceae</taxon>
        <taxon>Luteibacter</taxon>
    </lineage>
</organism>
<evidence type="ECO:0000256" key="1">
    <source>
        <dbReference type="ARBA" id="ARBA00022450"/>
    </source>
</evidence>
<evidence type="ECO:0000259" key="9">
    <source>
        <dbReference type="PROSITE" id="PS50075"/>
    </source>
</evidence>
<dbReference type="PANTHER" id="PTHR20863">
    <property type="entry name" value="ACYL CARRIER PROTEIN"/>
    <property type="match status" value="1"/>
</dbReference>
<accession>A0A4Y5Z8I4</accession>
<evidence type="ECO:0000256" key="7">
    <source>
        <dbReference type="ARBA" id="ARBA00024328"/>
    </source>
</evidence>
<dbReference type="GO" id="GO:0005829">
    <property type="term" value="C:cytosol"/>
    <property type="evidence" value="ECO:0007669"/>
    <property type="project" value="TreeGrafter"/>
</dbReference>
<evidence type="ECO:0000256" key="6">
    <source>
        <dbReference type="ARBA" id="ARBA00023160"/>
    </source>
</evidence>
<dbReference type="PROSITE" id="PS00012">
    <property type="entry name" value="PHOSPHOPANTETHEINE"/>
    <property type="match status" value="1"/>
</dbReference>
<dbReference type="EMBL" id="CP041046">
    <property type="protein sequence ID" value="QDE40655.1"/>
    <property type="molecule type" value="Genomic_DNA"/>
</dbReference>
<dbReference type="Pfam" id="PF00550">
    <property type="entry name" value="PP-binding"/>
    <property type="match status" value="1"/>
</dbReference>
<dbReference type="PROSITE" id="PS50075">
    <property type="entry name" value="CARRIER"/>
    <property type="match status" value="1"/>
</dbReference>
<evidence type="ECO:0000256" key="4">
    <source>
        <dbReference type="ARBA" id="ARBA00022832"/>
    </source>
</evidence>
<feature type="domain" description="Carrier" evidence="9">
    <location>
        <begin position="3"/>
        <end position="78"/>
    </location>
</feature>
<keyword evidence="4 8" id="KW-0276">Fatty acid metabolism</keyword>
<dbReference type="UniPathway" id="UPA00094"/>
<protein>
    <recommendedName>
        <fullName evidence="8">Acyl carrier protein</fullName>
        <shortName evidence="8">ACP</shortName>
    </recommendedName>
</protein>
<comment type="function">
    <text evidence="8">Carrier of the growing fatty acid chain in fatty acid biosynthesis.</text>
</comment>
<comment type="similarity">
    <text evidence="8">Belongs to the acyl carrier protein (ACP) family.</text>
</comment>
<keyword evidence="5 8" id="KW-0443">Lipid metabolism</keyword>
<dbReference type="GO" id="GO:0016020">
    <property type="term" value="C:membrane"/>
    <property type="evidence" value="ECO:0007669"/>
    <property type="project" value="GOC"/>
</dbReference>
<dbReference type="PANTHER" id="PTHR20863:SF76">
    <property type="entry name" value="CARRIER DOMAIN-CONTAINING PROTEIN"/>
    <property type="match status" value="1"/>
</dbReference>
<comment type="PTM">
    <text evidence="8">4'-phosphopantetheine is transferred from CoA to a specific serine of apo-ACP by AcpS. This modification is essential for activity because fatty acids are bound in thioester linkage to the sulfhydryl of the prosthetic group.</text>
</comment>
<dbReference type="GO" id="GO:0036104">
    <property type="term" value="P:Kdo2-lipid A biosynthetic process"/>
    <property type="evidence" value="ECO:0007669"/>
    <property type="project" value="UniProtKB-UniPathway"/>
</dbReference>
<reference evidence="10 11" key="1">
    <citation type="submission" date="2019-06" db="EMBL/GenBank/DDBJ databases">
        <title>A complete genome sequence for Luteibacter pinisoli MAH-14.</title>
        <authorList>
            <person name="Baltrus D.A."/>
        </authorList>
    </citation>
    <scope>NUCLEOTIDE SEQUENCE [LARGE SCALE GENOMIC DNA]</scope>
    <source>
        <strain evidence="10 11">MAH-14</strain>
    </source>
</reference>
<keyword evidence="11" id="KW-1185">Reference proteome</keyword>
<keyword evidence="6 8" id="KW-0275">Fatty acid biosynthesis</keyword>
<dbReference type="Gene3D" id="1.10.1200.10">
    <property type="entry name" value="ACP-like"/>
    <property type="match status" value="1"/>
</dbReference>
<dbReference type="InterPro" id="IPR036736">
    <property type="entry name" value="ACP-like_sf"/>
</dbReference>
<sequence>MNAAIETRVLDIVAEQSGRDRATVTVESTLQDLQVDSLEAIEIVFEIEEAFGVQLADDDAKPGTDSLQHLVDAVEAALAQNASAAPAA</sequence>
<proteinExistence type="inferred from homology"/>
<dbReference type="HAMAP" id="MF_01217">
    <property type="entry name" value="Acyl_carrier"/>
    <property type="match status" value="1"/>
</dbReference>
<keyword evidence="2 8" id="KW-0444">Lipid biosynthesis</keyword>
<keyword evidence="8" id="KW-0963">Cytoplasm</keyword>
<evidence type="ECO:0000313" key="10">
    <source>
        <dbReference type="EMBL" id="QDE40655.1"/>
    </source>
</evidence>
<name>A0A4Y5Z8I4_9GAMM</name>
<keyword evidence="1 8" id="KW-0596">Phosphopantetheine</keyword>
<dbReference type="OrthoDB" id="7063706at2"/>
<comment type="pathway">
    <text evidence="8">Lipid metabolism; fatty acid biosynthesis.</text>
</comment>
<dbReference type="Proteomes" id="UP000316093">
    <property type="component" value="Chromosome"/>
</dbReference>
<dbReference type="InterPro" id="IPR009081">
    <property type="entry name" value="PP-bd_ACP"/>
</dbReference>
<evidence type="ECO:0000313" key="11">
    <source>
        <dbReference type="Proteomes" id="UP000316093"/>
    </source>
</evidence>
<comment type="pathway">
    <text evidence="7">Glycolipid biosynthesis; KDO(2)-lipid A biosynthesis.</text>
</comment>